<dbReference type="GO" id="GO:0005978">
    <property type="term" value="P:glycogen biosynthetic process"/>
    <property type="evidence" value="ECO:0007669"/>
    <property type="project" value="UniProtKB-KW"/>
</dbReference>
<dbReference type="GeneID" id="84800819"/>
<proteinExistence type="inferred from homology"/>
<dbReference type="Gene3D" id="3.90.550.10">
    <property type="entry name" value="Spore Coat Polysaccharide Biosynthesis Protein SpsA, Chain A"/>
    <property type="match status" value="1"/>
</dbReference>
<dbReference type="Pfam" id="PF24894">
    <property type="entry name" value="Hexapep_GlmU"/>
    <property type="match status" value="1"/>
</dbReference>
<name>E0E3I0_9FIRM</name>
<evidence type="ECO:0000313" key="6">
    <source>
        <dbReference type="Proteomes" id="UP000003244"/>
    </source>
</evidence>
<dbReference type="eggNOG" id="COG0448">
    <property type="taxonomic scope" value="Bacteria"/>
</dbReference>
<dbReference type="InterPro" id="IPR011004">
    <property type="entry name" value="Trimer_LpxA-like_sf"/>
</dbReference>
<dbReference type="PANTHER" id="PTHR43523">
    <property type="entry name" value="GLUCOSE-1-PHOSPHATE ADENYLYLTRANSFERASE-RELATED"/>
    <property type="match status" value="1"/>
</dbReference>
<feature type="domain" description="Glucose-1-phosphate adenylyltransferase/Bifunctional protein GlmU-like C-terminal hexapeptide" evidence="4">
    <location>
        <begin position="279"/>
        <end position="352"/>
    </location>
</feature>
<dbReference type="EC" id="2.7.7.27" evidence="5"/>
<keyword evidence="2" id="KW-0320">Glycogen biosynthesis</keyword>
<evidence type="ECO:0000256" key="2">
    <source>
        <dbReference type="ARBA" id="ARBA00023056"/>
    </source>
</evidence>
<dbReference type="Gene3D" id="2.160.10.10">
    <property type="entry name" value="Hexapeptide repeat proteins"/>
    <property type="match status" value="1"/>
</dbReference>
<dbReference type="SUPFAM" id="SSF53448">
    <property type="entry name" value="Nucleotide-diphospho-sugar transferases"/>
    <property type="match status" value="1"/>
</dbReference>
<dbReference type="PANTHER" id="PTHR43523:SF6">
    <property type="entry name" value="GLYCOGEN BIOSYNTHESIS PROTEIN GLGD"/>
    <property type="match status" value="1"/>
</dbReference>
<dbReference type="InterPro" id="IPR005835">
    <property type="entry name" value="NTP_transferase_dom"/>
</dbReference>
<dbReference type="SUPFAM" id="SSF51161">
    <property type="entry name" value="Trimeric LpxA-like enzymes"/>
    <property type="match status" value="1"/>
</dbReference>
<dbReference type="CDD" id="cd04651">
    <property type="entry name" value="LbH_G1P_AT_C"/>
    <property type="match status" value="1"/>
</dbReference>
<evidence type="ECO:0000259" key="4">
    <source>
        <dbReference type="Pfam" id="PF24894"/>
    </source>
</evidence>
<dbReference type="STRING" id="596315.HMPREF0634_0474"/>
<dbReference type="InterPro" id="IPR056818">
    <property type="entry name" value="GlmU/GlgC-like_hexapep"/>
</dbReference>
<reference evidence="5 6" key="1">
    <citation type="submission" date="2010-08" db="EMBL/GenBank/DDBJ databases">
        <authorList>
            <person name="Harkins D.M."/>
            <person name="Madupu R."/>
            <person name="Durkin A.S."/>
            <person name="Torralba M."/>
            <person name="Methe B."/>
            <person name="Sutton G.G."/>
            <person name="Nelson K.E."/>
        </authorList>
    </citation>
    <scope>NUCLEOTIDE SEQUENCE [LARGE SCALE GENOMIC DNA]</scope>
    <source>
        <strain evidence="5 6">DSM 17678</strain>
    </source>
</reference>
<protein>
    <submittedName>
        <fullName evidence="5">Glucose-1-phosphate adenylyltransferase, GlgD subunit</fullName>
        <ecNumber evidence="5">2.7.7.27</ecNumber>
    </submittedName>
</protein>
<dbReference type="Proteomes" id="UP000003244">
    <property type="component" value="Unassembled WGS sequence"/>
</dbReference>
<dbReference type="GO" id="GO:0008878">
    <property type="term" value="F:glucose-1-phosphate adenylyltransferase activity"/>
    <property type="evidence" value="ECO:0007669"/>
    <property type="project" value="UniProtKB-EC"/>
</dbReference>
<evidence type="ECO:0000256" key="1">
    <source>
        <dbReference type="ARBA" id="ARBA00010443"/>
    </source>
</evidence>
<sequence>MNGFCLIFADNYKNYDIEGLIKNRSLASLPVACRYRIVDFTLSSLVKADVDDIGILTTNNYNSLMDHVGWGKDWNLNRKNGGLKIIPPLAISDTGLARNKFESLSNASQYMESRLQDYCILVDSNIICNIDYKDLLKYHEENNADVTVAVVKRKPQNDEIEMILDTKNRAYDSLYHKNGADYECNTLLKITIMHRDLLKEIIQKGITLGWEDIVRDYISKNFNRLNVYAYEVKGYCKVINSLESYYDFHMDLLDENIIKEIFLSGTEILTRVRDSVPTSYGEKSSVSNSILADGCHINGKVENSVIFRDVTIEEGVELKNCIIMSSTNIKAGAKLDYVITDKEVVITEGKELKGDRNCQFIVPKKKTI</sequence>
<evidence type="ECO:0000259" key="3">
    <source>
        <dbReference type="Pfam" id="PF00483"/>
    </source>
</evidence>
<dbReference type="EMBL" id="ADGQ01000057">
    <property type="protein sequence ID" value="EFM64555.1"/>
    <property type="molecule type" value="Genomic_DNA"/>
</dbReference>
<dbReference type="NCBIfam" id="TIGR02092">
    <property type="entry name" value="glgD"/>
    <property type="match status" value="1"/>
</dbReference>
<dbReference type="InterPro" id="IPR011831">
    <property type="entry name" value="ADP-Glc_PPase"/>
</dbReference>
<accession>E0E3I0</accession>
<evidence type="ECO:0000313" key="5">
    <source>
        <dbReference type="EMBL" id="EFM64555.1"/>
    </source>
</evidence>
<dbReference type="AlphaFoldDB" id="E0E3I0"/>
<keyword evidence="5" id="KW-0808">Transferase</keyword>
<gene>
    <name evidence="5" type="primary">glgD</name>
    <name evidence="5" type="ORF">HMPREF0634_0474</name>
</gene>
<feature type="domain" description="Nucleotidyl transferase" evidence="3">
    <location>
        <begin position="28"/>
        <end position="155"/>
    </location>
</feature>
<keyword evidence="6" id="KW-1185">Reference proteome</keyword>
<organism evidence="5 6">
    <name type="scientific">Peptostreptococcus stomatis DSM 17678</name>
    <dbReference type="NCBI Taxonomy" id="596315"/>
    <lineage>
        <taxon>Bacteria</taxon>
        <taxon>Bacillati</taxon>
        <taxon>Bacillota</taxon>
        <taxon>Clostridia</taxon>
        <taxon>Peptostreptococcales</taxon>
        <taxon>Peptostreptococcaceae</taxon>
        <taxon>Peptostreptococcus</taxon>
    </lineage>
</organism>
<dbReference type="InterPro" id="IPR029044">
    <property type="entry name" value="Nucleotide-diphossugar_trans"/>
</dbReference>
<dbReference type="RefSeq" id="WP_007789876.1">
    <property type="nucleotide sequence ID" value="NZ_ADGQ01000057.1"/>
</dbReference>
<comment type="caution">
    <text evidence="5">The sequence shown here is derived from an EMBL/GenBank/DDBJ whole genome shotgun (WGS) entry which is preliminary data.</text>
</comment>
<dbReference type="Pfam" id="PF00483">
    <property type="entry name" value="NTP_transferase"/>
    <property type="match status" value="1"/>
</dbReference>
<keyword evidence="5" id="KW-0548">Nucleotidyltransferase</keyword>
<dbReference type="InterPro" id="IPR011832">
    <property type="entry name" value="GlgDAde_trans"/>
</dbReference>
<comment type="similarity">
    <text evidence="1">Belongs to the bacterial/plant glucose-1-phosphate adenylyltransferase family.</text>
</comment>